<evidence type="ECO:0000313" key="5">
    <source>
        <dbReference type="EMBL" id="CAB4222957.1"/>
    </source>
</evidence>
<evidence type="ECO:0000256" key="1">
    <source>
        <dbReference type="SAM" id="Phobius"/>
    </source>
</evidence>
<reference evidence="4" key="1">
    <citation type="submission" date="2020-05" db="EMBL/GenBank/DDBJ databases">
        <authorList>
            <person name="Chiriac C."/>
            <person name="Salcher M."/>
            <person name="Ghai R."/>
            <person name="Kavagutti S V."/>
        </authorList>
    </citation>
    <scope>NUCLEOTIDE SEQUENCE</scope>
</reference>
<name>A0A6J5Q5Z5_9CAUD</name>
<keyword evidence="1" id="KW-0812">Transmembrane</keyword>
<dbReference type="EMBL" id="LR796815">
    <property type="protein sequence ID" value="CAB4168138.1"/>
    <property type="molecule type" value="Genomic_DNA"/>
</dbReference>
<gene>
    <name evidence="5" type="ORF">UFOVP1666_21</name>
    <name evidence="2" type="ORF">UFOVP867_174</name>
    <name evidence="3" type="ORF">UFOVP913_24</name>
    <name evidence="4" type="ORF">UFOVP993_77</name>
</gene>
<sequence length="77" mass="8325">MINTIKKNDTVVFAIIIAITLIAASAICCTVVLNTKHIDSLERSIKLSIDKGIDPIAARCAYADKNDTICTIYAAKK</sequence>
<dbReference type="EMBL" id="LR796944">
    <property type="protein sequence ID" value="CAB4176911.1"/>
    <property type="molecule type" value="Genomic_DNA"/>
</dbReference>
<feature type="transmembrane region" description="Helical" evidence="1">
    <location>
        <begin position="12"/>
        <end position="33"/>
    </location>
</feature>
<evidence type="ECO:0000313" key="2">
    <source>
        <dbReference type="EMBL" id="CAB4168138.1"/>
    </source>
</evidence>
<evidence type="ECO:0000313" key="4">
    <source>
        <dbReference type="EMBL" id="CAB4176911.1"/>
    </source>
</evidence>
<keyword evidence="1" id="KW-0472">Membrane</keyword>
<evidence type="ECO:0000313" key="3">
    <source>
        <dbReference type="EMBL" id="CAB4170446.1"/>
    </source>
</evidence>
<dbReference type="EMBL" id="LR797534">
    <property type="protein sequence ID" value="CAB4222957.1"/>
    <property type="molecule type" value="Genomic_DNA"/>
</dbReference>
<protein>
    <submittedName>
        <fullName evidence="4">Uncharacterized protein</fullName>
    </submittedName>
</protein>
<organism evidence="4">
    <name type="scientific">uncultured Caudovirales phage</name>
    <dbReference type="NCBI Taxonomy" id="2100421"/>
    <lineage>
        <taxon>Viruses</taxon>
        <taxon>Duplodnaviria</taxon>
        <taxon>Heunggongvirae</taxon>
        <taxon>Uroviricota</taxon>
        <taxon>Caudoviricetes</taxon>
        <taxon>Peduoviridae</taxon>
        <taxon>Maltschvirus</taxon>
        <taxon>Maltschvirus maltsch</taxon>
    </lineage>
</organism>
<proteinExistence type="predicted"/>
<keyword evidence="1" id="KW-1133">Transmembrane helix</keyword>
<accession>A0A6J5Q5Z5</accession>
<dbReference type="EMBL" id="LR796858">
    <property type="protein sequence ID" value="CAB4170446.1"/>
    <property type="molecule type" value="Genomic_DNA"/>
</dbReference>